<feature type="transmembrane region" description="Helical" evidence="1">
    <location>
        <begin position="66"/>
        <end position="91"/>
    </location>
</feature>
<keyword evidence="3" id="KW-1185">Reference proteome</keyword>
<dbReference type="Proteomes" id="UP001352263">
    <property type="component" value="Unassembled WGS sequence"/>
</dbReference>
<reference evidence="2 3" key="1">
    <citation type="submission" date="2023-10" db="EMBL/GenBank/DDBJ databases">
        <title>Noviherbaspirillum sp. CPCC 100848 genome assembly.</title>
        <authorList>
            <person name="Li X.Y."/>
            <person name="Fang X.M."/>
        </authorList>
    </citation>
    <scope>NUCLEOTIDE SEQUENCE [LARGE SCALE GENOMIC DNA]</scope>
    <source>
        <strain evidence="2 3">CPCC 100848</strain>
    </source>
</reference>
<accession>A0ABU6J912</accession>
<protein>
    <submittedName>
        <fullName evidence="2">Uncharacterized protein</fullName>
    </submittedName>
</protein>
<name>A0ABU6J912_9BURK</name>
<sequence>MAANAAASVVWLTAITLLSDLASAAGATLAGLLAVLGSVFLFVTGSFNFSGAVGSAALDEGFAFDMLAVAVVGATLATSFVAALFGVFALLADEAEAVCFSAGFAIDLPEADLVAAEAAFFAVTLEFAVFFIAFAMESLPTGLPSCAE</sequence>
<evidence type="ECO:0000313" key="2">
    <source>
        <dbReference type="EMBL" id="MEC4720142.1"/>
    </source>
</evidence>
<gene>
    <name evidence="2" type="ORF">RY831_13345</name>
</gene>
<keyword evidence="1" id="KW-0812">Transmembrane</keyword>
<dbReference type="RefSeq" id="WP_326506858.1">
    <property type="nucleotide sequence ID" value="NZ_JAWIIV010000010.1"/>
</dbReference>
<dbReference type="EMBL" id="JAWIIV010000010">
    <property type="protein sequence ID" value="MEC4720142.1"/>
    <property type="molecule type" value="Genomic_DNA"/>
</dbReference>
<keyword evidence="1" id="KW-1133">Transmembrane helix</keyword>
<comment type="caution">
    <text evidence="2">The sequence shown here is derived from an EMBL/GenBank/DDBJ whole genome shotgun (WGS) entry which is preliminary data.</text>
</comment>
<evidence type="ECO:0000256" key="1">
    <source>
        <dbReference type="SAM" id="Phobius"/>
    </source>
</evidence>
<evidence type="ECO:0000313" key="3">
    <source>
        <dbReference type="Proteomes" id="UP001352263"/>
    </source>
</evidence>
<keyword evidence="1" id="KW-0472">Membrane</keyword>
<feature type="transmembrane region" description="Helical" evidence="1">
    <location>
        <begin position="111"/>
        <end position="135"/>
    </location>
</feature>
<organism evidence="2 3">
    <name type="scientific">Noviherbaspirillum album</name>
    <dbReference type="NCBI Taxonomy" id="3080276"/>
    <lineage>
        <taxon>Bacteria</taxon>
        <taxon>Pseudomonadati</taxon>
        <taxon>Pseudomonadota</taxon>
        <taxon>Betaproteobacteria</taxon>
        <taxon>Burkholderiales</taxon>
        <taxon>Oxalobacteraceae</taxon>
        <taxon>Noviherbaspirillum</taxon>
    </lineage>
</organism>
<proteinExistence type="predicted"/>